<dbReference type="AlphaFoldDB" id="A0A2S0NEY9"/>
<dbReference type="KEGG" id="phr:C6569_17465"/>
<reference evidence="2 3" key="1">
    <citation type="submission" date="2018-03" db="EMBL/GenBank/DDBJ databases">
        <title>Genome sequencing of Phreatobacter sp.</title>
        <authorList>
            <person name="Kim S.-J."/>
            <person name="Heo J."/>
            <person name="Kwon S.-W."/>
        </authorList>
    </citation>
    <scope>NUCLEOTIDE SEQUENCE [LARGE SCALE GENOMIC DNA]</scope>
    <source>
        <strain evidence="2 3">S-12</strain>
    </source>
</reference>
<sequence>MKITVLGSGDAFGSGGRYSTCLHLAGDDGTVMLVDCGATSLLAMQRAGIDPNSVSAILLTHFHADHIGGLPFFMLDALFNARRKAPLTIAGPKRVQEWVKAVMEAAFPGSSSNAYPFEITYLEVSPDKPATVAGNAVTAFPMVHDQRAGPCQGYRIARDAKVFAYSGDTTWTEDLVPLADGADVLLVECYTWDIPLKNHLDWKTLSGRLADLRAKRVILTHMGPQMLANRDKATVACAEDGLVIHP</sequence>
<dbReference type="SMART" id="SM00849">
    <property type="entry name" value="Lactamase_B"/>
    <property type="match status" value="1"/>
</dbReference>
<dbReference type="Proteomes" id="UP000237889">
    <property type="component" value="Chromosome"/>
</dbReference>
<organism evidence="2 3">
    <name type="scientific">Phreatobacter cathodiphilus</name>
    <dbReference type="NCBI Taxonomy" id="1868589"/>
    <lineage>
        <taxon>Bacteria</taxon>
        <taxon>Pseudomonadati</taxon>
        <taxon>Pseudomonadota</taxon>
        <taxon>Alphaproteobacteria</taxon>
        <taxon>Hyphomicrobiales</taxon>
        <taxon>Phreatobacteraceae</taxon>
        <taxon>Phreatobacter</taxon>
    </lineage>
</organism>
<name>A0A2S0NEY9_9HYPH</name>
<dbReference type="CDD" id="cd07740">
    <property type="entry name" value="metallo-hydrolase-like_MBL-fold"/>
    <property type="match status" value="1"/>
</dbReference>
<keyword evidence="3" id="KW-1185">Reference proteome</keyword>
<dbReference type="Pfam" id="PF23023">
    <property type="entry name" value="Anti-Pycsar_Apyc1"/>
    <property type="match status" value="1"/>
</dbReference>
<keyword evidence="2" id="KW-0378">Hydrolase</keyword>
<dbReference type="SUPFAM" id="SSF56281">
    <property type="entry name" value="Metallo-hydrolase/oxidoreductase"/>
    <property type="match status" value="1"/>
</dbReference>
<dbReference type="EMBL" id="CP027668">
    <property type="protein sequence ID" value="AVO46708.1"/>
    <property type="molecule type" value="Genomic_DNA"/>
</dbReference>
<dbReference type="PANTHER" id="PTHR46018:SF7">
    <property type="entry name" value="RIBONUCLEASE Z"/>
    <property type="match status" value="1"/>
</dbReference>
<dbReference type="Gene3D" id="3.60.15.10">
    <property type="entry name" value="Ribonuclease Z/Hydroxyacylglutathione hydrolase-like"/>
    <property type="match status" value="1"/>
</dbReference>
<gene>
    <name evidence="2" type="ORF">C6569_17465</name>
</gene>
<dbReference type="RefSeq" id="WP_106750078.1">
    <property type="nucleotide sequence ID" value="NZ_CP027668.1"/>
</dbReference>
<dbReference type="PANTHER" id="PTHR46018">
    <property type="entry name" value="ZINC PHOSPHODIESTERASE ELAC PROTEIN 1"/>
    <property type="match status" value="1"/>
</dbReference>
<proteinExistence type="predicted"/>
<feature type="domain" description="Metallo-beta-lactamase" evidence="1">
    <location>
        <begin position="18"/>
        <end position="221"/>
    </location>
</feature>
<dbReference type="OrthoDB" id="9800940at2"/>
<protein>
    <submittedName>
        <fullName evidence="2">MBL fold metallo-hydrolase</fullName>
    </submittedName>
</protein>
<accession>A0A2S0NEY9</accession>
<evidence type="ECO:0000259" key="1">
    <source>
        <dbReference type="SMART" id="SM00849"/>
    </source>
</evidence>
<evidence type="ECO:0000313" key="3">
    <source>
        <dbReference type="Proteomes" id="UP000237889"/>
    </source>
</evidence>
<evidence type="ECO:0000313" key="2">
    <source>
        <dbReference type="EMBL" id="AVO46708.1"/>
    </source>
</evidence>
<dbReference type="GO" id="GO:0042781">
    <property type="term" value="F:3'-tRNA processing endoribonuclease activity"/>
    <property type="evidence" value="ECO:0007669"/>
    <property type="project" value="TreeGrafter"/>
</dbReference>
<dbReference type="InterPro" id="IPR001279">
    <property type="entry name" value="Metallo-B-lactamas"/>
</dbReference>
<dbReference type="InterPro" id="IPR036866">
    <property type="entry name" value="RibonucZ/Hydroxyglut_hydro"/>
</dbReference>